<evidence type="ECO:0000259" key="13">
    <source>
        <dbReference type="PROSITE" id="PS50011"/>
    </source>
</evidence>
<evidence type="ECO:0000256" key="3">
    <source>
        <dbReference type="ARBA" id="ARBA00022527"/>
    </source>
</evidence>
<evidence type="ECO:0000256" key="9">
    <source>
        <dbReference type="ARBA" id="ARBA00023170"/>
    </source>
</evidence>
<dbReference type="FunFam" id="3.30.200.20:FF:000140">
    <property type="entry name" value="Leucine-rich repeat receptor-like protein kinase"/>
    <property type="match status" value="1"/>
</dbReference>
<dbReference type="PROSITE" id="PS50011">
    <property type="entry name" value="PROTEIN_KINASE_DOM"/>
    <property type="match status" value="1"/>
</dbReference>
<dbReference type="Gene3D" id="3.30.200.20">
    <property type="entry name" value="Phosphorylase Kinase, domain 1"/>
    <property type="match status" value="1"/>
</dbReference>
<keyword evidence="3" id="KW-0418">Kinase</keyword>
<name>A0A833UUJ7_JUGRE</name>
<keyword evidence="3" id="KW-0723">Serine/threonine-protein kinase</keyword>
<keyword evidence="5" id="KW-0808">Transferase</keyword>
<dbReference type="Proteomes" id="UP000619265">
    <property type="component" value="Unassembled WGS sequence"/>
</dbReference>
<evidence type="ECO:0000313" key="15">
    <source>
        <dbReference type="Proteomes" id="UP000619265"/>
    </source>
</evidence>
<dbReference type="GO" id="GO:0005524">
    <property type="term" value="F:ATP binding"/>
    <property type="evidence" value="ECO:0007669"/>
    <property type="project" value="UniProtKB-KW"/>
</dbReference>
<dbReference type="EC" id="2.7.11.1" evidence="2"/>
<keyword evidence="4" id="KW-0597">Phosphoprotein</keyword>
<dbReference type="GO" id="GO:0016020">
    <property type="term" value="C:membrane"/>
    <property type="evidence" value="ECO:0007669"/>
    <property type="project" value="UniProtKB-SubCell"/>
</dbReference>
<comment type="caution">
    <text evidence="14">The sequence shown here is derived from an EMBL/GenBank/DDBJ whole genome shotgun (WGS) entry which is preliminary data.</text>
</comment>
<dbReference type="Gramene" id="Jr10_16870_p1">
    <property type="protein sequence ID" value="cds.Jr10_16870_p1"/>
    <property type="gene ID" value="Jr10_16870"/>
</dbReference>
<dbReference type="EMBL" id="LIHL02000010">
    <property type="protein sequence ID" value="KAF5458624.1"/>
    <property type="molecule type" value="Genomic_DNA"/>
</dbReference>
<evidence type="ECO:0000256" key="1">
    <source>
        <dbReference type="ARBA" id="ARBA00004479"/>
    </source>
</evidence>
<keyword evidence="7" id="KW-0547">Nucleotide-binding</keyword>
<comment type="catalytic activity">
    <reaction evidence="12">
        <text>L-seryl-[protein] + ATP = O-phospho-L-seryl-[protein] + ADP + H(+)</text>
        <dbReference type="Rhea" id="RHEA:17989"/>
        <dbReference type="Rhea" id="RHEA-COMP:9863"/>
        <dbReference type="Rhea" id="RHEA-COMP:11604"/>
        <dbReference type="ChEBI" id="CHEBI:15378"/>
        <dbReference type="ChEBI" id="CHEBI:29999"/>
        <dbReference type="ChEBI" id="CHEBI:30616"/>
        <dbReference type="ChEBI" id="CHEBI:83421"/>
        <dbReference type="ChEBI" id="CHEBI:456216"/>
        <dbReference type="EC" id="2.7.11.1"/>
    </reaction>
</comment>
<evidence type="ECO:0000256" key="12">
    <source>
        <dbReference type="ARBA" id="ARBA00048679"/>
    </source>
</evidence>
<dbReference type="InterPro" id="IPR011009">
    <property type="entry name" value="Kinase-like_dom_sf"/>
</dbReference>
<evidence type="ECO:0000256" key="11">
    <source>
        <dbReference type="ARBA" id="ARBA00047899"/>
    </source>
</evidence>
<feature type="domain" description="Protein kinase" evidence="13">
    <location>
        <begin position="162"/>
        <end position="265"/>
    </location>
</feature>
<sequence>MFTPELFENSRISPGSLRYYGLGLENGPYTVIMLFAETSFTKQRFQTWNSLGRRVFDIYIQGSLRQKDFDISKEAGGVGRALEKVFNATVLENYLEVHLFWAGKGTCCIQVLGYYGPMISALRAVLNLYLTLSLLDFAELLGIGPRPNTYSYAELRSATEEFIPSNKLGEGGFGPVYKGTLSDGRVVAVKQLSVASHQGKSQFIAEIATISAVQHRNLVKLYGCCIEGDERLLVYEYLENKSLDQALFGMILNNHLVFLFFTIET</sequence>
<dbReference type="PANTHER" id="PTHR48006">
    <property type="entry name" value="LEUCINE-RICH REPEAT-CONTAINING PROTEIN DDB_G0281931-RELATED"/>
    <property type="match status" value="1"/>
</dbReference>
<protein>
    <recommendedName>
        <fullName evidence="2">non-specific serine/threonine protein kinase</fullName>
        <ecNumber evidence="2">2.7.11.1</ecNumber>
    </recommendedName>
</protein>
<dbReference type="PANTHER" id="PTHR48006:SF34">
    <property type="entry name" value="OS08G0203700 PROTEIN"/>
    <property type="match status" value="1"/>
</dbReference>
<evidence type="ECO:0000256" key="6">
    <source>
        <dbReference type="ARBA" id="ARBA00022729"/>
    </source>
</evidence>
<dbReference type="AlphaFoldDB" id="A0A833UUJ7"/>
<evidence type="ECO:0000256" key="7">
    <source>
        <dbReference type="ARBA" id="ARBA00022741"/>
    </source>
</evidence>
<dbReference type="Gene3D" id="2.60.120.430">
    <property type="entry name" value="Galactose-binding lectin"/>
    <property type="match status" value="1"/>
</dbReference>
<dbReference type="Pfam" id="PF11721">
    <property type="entry name" value="Malectin"/>
    <property type="match status" value="1"/>
</dbReference>
<evidence type="ECO:0000256" key="10">
    <source>
        <dbReference type="ARBA" id="ARBA00023180"/>
    </source>
</evidence>
<dbReference type="InterPro" id="IPR021720">
    <property type="entry name" value="Malectin_dom"/>
</dbReference>
<reference evidence="14" key="2">
    <citation type="submission" date="2020-03" db="EMBL/GenBank/DDBJ databases">
        <title>Walnut 2.0.</title>
        <authorList>
            <person name="Marrano A."/>
            <person name="Britton M."/>
            <person name="Zimin A.V."/>
            <person name="Zaini P.A."/>
            <person name="Workman R."/>
            <person name="Puiu D."/>
            <person name="Bianco L."/>
            <person name="Allen B.J."/>
            <person name="Troggio M."/>
            <person name="Leslie C.A."/>
            <person name="Timp W."/>
            <person name="Dendekar A."/>
            <person name="Salzberg S.L."/>
            <person name="Neale D.B."/>
        </authorList>
    </citation>
    <scope>NUCLEOTIDE SEQUENCE</scope>
    <source>
        <tissue evidence="14">Leaves</tissue>
    </source>
</reference>
<proteinExistence type="predicted"/>
<keyword evidence="6" id="KW-0732">Signal</keyword>
<evidence type="ECO:0000256" key="5">
    <source>
        <dbReference type="ARBA" id="ARBA00022679"/>
    </source>
</evidence>
<dbReference type="InterPro" id="IPR051824">
    <property type="entry name" value="LRR_Rcpt-Like_S/T_Kinase"/>
</dbReference>
<dbReference type="Pfam" id="PF07714">
    <property type="entry name" value="PK_Tyr_Ser-Thr"/>
    <property type="match status" value="1"/>
</dbReference>
<keyword evidence="8" id="KW-0067">ATP-binding</keyword>
<evidence type="ECO:0000256" key="2">
    <source>
        <dbReference type="ARBA" id="ARBA00012513"/>
    </source>
</evidence>
<comment type="subcellular location">
    <subcellularLocation>
        <location evidence="1">Membrane</location>
        <topology evidence="1">Single-pass type I membrane protein</topology>
    </subcellularLocation>
</comment>
<gene>
    <name evidence="14" type="ORF">F2P56_022641</name>
</gene>
<keyword evidence="9" id="KW-0675">Receptor</keyword>
<reference evidence="14" key="1">
    <citation type="submission" date="2015-10" db="EMBL/GenBank/DDBJ databases">
        <authorList>
            <person name="Martinez-Garcia P.J."/>
            <person name="Crepeau M.W."/>
            <person name="Puiu D."/>
            <person name="Gonzalez-Ibeas D."/>
            <person name="Whalen J."/>
            <person name="Stevens K."/>
            <person name="Paul R."/>
            <person name="Butterfield T."/>
            <person name="Britton M."/>
            <person name="Reagan R."/>
            <person name="Chakraborty S."/>
            <person name="Walawage S.L."/>
            <person name="Vasquez-Gross H.A."/>
            <person name="Cardeno C."/>
            <person name="Famula R."/>
            <person name="Pratt K."/>
            <person name="Kuruganti S."/>
            <person name="Aradhya M.K."/>
            <person name="Leslie C.A."/>
            <person name="Dandekar A.M."/>
            <person name="Salzberg S.L."/>
            <person name="Wegrzyn J.L."/>
            <person name="Langley C.H."/>
            <person name="Neale D.B."/>
        </authorList>
    </citation>
    <scope>NUCLEOTIDE SEQUENCE</scope>
    <source>
        <tissue evidence="14">Leaves</tissue>
    </source>
</reference>
<evidence type="ECO:0000313" key="14">
    <source>
        <dbReference type="EMBL" id="KAF5458624.1"/>
    </source>
</evidence>
<keyword evidence="10" id="KW-0325">Glycoprotein</keyword>
<evidence type="ECO:0000256" key="8">
    <source>
        <dbReference type="ARBA" id="ARBA00022840"/>
    </source>
</evidence>
<dbReference type="GO" id="GO:0004674">
    <property type="term" value="F:protein serine/threonine kinase activity"/>
    <property type="evidence" value="ECO:0007669"/>
    <property type="project" value="UniProtKB-KW"/>
</dbReference>
<organism evidence="14 15">
    <name type="scientific">Juglans regia</name>
    <name type="common">English walnut</name>
    <dbReference type="NCBI Taxonomy" id="51240"/>
    <lineage>
        <taxon>Eukaryota</taxon>
        <taxon>Viridiplantae</taxon>
        <taxon>Streptophyta</taxon>
        <taxon>Embryophyta</taxon>
        <taxon>Tracheophyta</taxon>
        <taxon>Spermatophyta</taxon>
        <taxon>Magnoliopsida</taxon>
        <taxon>eudicotyledons</taxon>
        <taxon>Gunneridae</taxon>
        <taxon>Pentapetalae</taxon>
        <taxon>rosids</taxon>
        <taxon>fabids</taxon>
        <taxon>Fagales</taxon>
        <taxon>Juglandaceae</taxon>
        <taxon>Juglans</taxon>
    </lineage>
</organism>
<accession>A0A833UUJ7</accession>
<dbReference type="InterPro" id="IPR000719">
    <property type="entry name" value="Prot_kinase_dom"/>
</dbReference>
<comment type="catalytic activity">
    <reaction evidence="11">
        <text>L-threonyl-[protein] + ATP = O-phospho-L-threonyl-[protein] + ADP + H(+)</text>
        <dbReference type="Rhea" id="RHEA:46608"/>
        <dbReference type="Rhea" id="RHEA-COMP:11060"/>
        <dbReference type="Rhea" id="RHEA-COMP:11605"/>
        <dbReference type="ChEBI" id="CHEBI:15378"/>
        <dbReference type="ChEBI" id="CHEBI:30013"/>
        <dbReference type="ChEBI" id="CHEBI:30616"/>
        <dbReference type="ChEBI" id="CHEBI:61977"/>
        <dbReference type="ChEBI" id="CHEBI:456216"/>
        <dbReference type="EC" id="2.7.11.1"/>
    </reaction>
</comment>
<evidence type="ECO:0000256" key="4">
    <source>
        <dbReference type="ARBA" id="ARBA00022553"/>
    </source>
</evidence>
<dbReference type="SUPFAM" id="SSF56112">
    <property type="entry name" value="Protein kinase-like (PK-like)"/>
    <property type="match status" value="1"/>
</dbReference>
<dbReference type="InterPro" id="IPR001245">
    <property type="entry name" value="Ser-Thr/Tyr_kinase_cat_dom"/>
</dbReference>